<dbReference type="PRINTS" id="PR00107">
    <property type="entry name" value="PHOSPHOCPHPR"/>
</dbReference>
<evidence type="ECO:0000259" key="5">
    <source>
        <dbReference type="PROSITE" id="PS51350"/>
    </source>
</evidence>
<evidence type="ECO:0000313" key="6">
    <source>
        <dbReference type="EMBL" id="APW41367.1"/>
    </source>
</evidence>
<proteinExistence type="inferred from homology"/>
<dbReference type="AlphaFoldDB" id="A0A1P8K5T9"/>
<sequence>MTQATTTIVNKLGLHARASAKLTKLAGSFPCEVWMVRGERRVNAKSIMGVMMLAAGLGSEVLLETTGDREQEAMDALLALIADKFGEGE</sequence>
<dbReference type="CDD" id="cd00367">
    <property type="entry name" value="PTS-HPr_like"/>
    <property type="match status" value="1"/>
</dbReference>
<accession>A0A1P8K5T9</accession>
<keyword evidence="7" id="KW-1185">Reference proteome</keyword>
<dbReference type="PANTHER" id="PTHR33705:SF2">
    <property type="entry name" value="PHOSPHOCARRIER PROTEIN NPR"/>
    <property type="match status" value="1"/>
</dbReference>
<dbReference type="EMBL" id="CP019239">
    <property type="protein sequence ID" value="APW41367.1"/>
    <property type="molecule type" value="Genomic_DNA"/>
</dbReference>
<dbReference type="NCBIfam" id="TIGR01003">
    <property type="entry name" value="PTS_HPr_family"/>
    <property type="match status" value="1"/>
</dbReference>
<dbReference type="PANTHER" id="PTHR33705">
    <property type="entry name" value="PHOSPHOCARRIER PROTEIN HPR"/>
    <property type="match status" value="1"/>
</dbReference>
<dbReference type="PROSITE" id="PS00589">
    <property type="entry name" value="PTS_HPR_SER"/>
    <property type="match status" value="1"/>
</dbReference>
<dbReference type="Pfam" id="PF00381">
    <property type="entry name" value="PTS-HPr"/>
    <property type="match status" value="1"/>
</dbReference>
<evidence type="ECO:0000256" key="3">
    <source>
        <dbReference type="ARBA" id="ARBA00022490"/>
    </source>
</evidence>
<organism evidence="6 7">
    <name type="scientific">Rhodoferax saidenbachensis</name>
    <dbReference type="NCBI Taxonomy" id="1484693"/>
    <lineage>
        <taxon>Bacteria</taxon>
        <taxon>Pseudomonadati</taxon>
        <taxon>Pseudomonadota</taxon>
        <taxon>Betaproteobacteria</taxon>
        <taxon>Burkholderiales</taxon>
        <taxon>Comamonadaceae</taxon>
        <taxon>Rhodoferax</taxon>
    </lineage>
</organism>
<evidence type="ECO:0000256" key="4">
    <source>
        <dbReference type="ARBA" id="ARBA00022683"/>
    </source>
</evidence>
<dbReference type="InterPro" id="IPR035895">
    <property type="entry name" value="HPr-like_sf"/>
</dbReference>
<dbReference type="InterPro" id="IPR000032">
    <property type="entry name" value="HPr-like"/>
</dbReference>
<reference evidence="6 7" key="1">
    <citation type="submission" date="2017-01" db="EMBL/GenBank/DDBJ databases">
        <authorList>
            <person name="Mah S.A."/>
            <person name="Swanson W.J."/>
            <person name="Moy G.W."/>
            <person name="Vacquier V.D."/>
        </authorList>
    </citation>
    <scope>NUCLEOTIDE SEQUENCE [LARGE SCALE GENOMIC DNA]</scope>
    <source>
        <strain evidence="6 7">DSM 22694</strain>
    </source>
</reference>
<dbReference type="InterPro" id="IPR050399">
    <property type="entry name" value="HPr"/>
</dbReference>
<dbReference type="Gene3D" id="3.30.1340.10">
    <property type="entry name" value="HPr-like"/>
    <property type="match status" value="1"/>
</dbReference>
<dbReference type="InterPro" id="IPR002114">
    <property type="entry name" value="PTS_HPr_Ser_P_site"/>
</dbReference>
<dbReference type="GO" id="GO:0005737">
    <property type="term" value="C:cytoplasm"/>
    <property type="evidence" value="ECO:0007669"/>
    <property type="project" value="UniProtKB-SubCell"/>
</dbReference>
<dbReference type="GO" id="GO:0009401">
    <property type="term" value="P:phosphoenolpyruvate-dependent sugar phosphotransferase system"/>
    <property type="evidence" value="ECO:0007669"/>
    <property type="project" value="UniProtKB-KW"/>
</dbReference>
<dbReference type="eggNOG" id="COG1925">
    <property type="taxonomic scope" value="Bacteria"/>
</dbReference>
<dbReference type="STRING" id="1484693.RS694_01595"/>
<evidence type="ECO:0000313" key="7">
    <source>
        <dbReference type="Proteomes" id="UP000186110"/>
    </source>
</evidence>
<dbReference type="InterPro" id="IPR001020">
    <property type="entry name" value="PTS_HPr_His_P_site"/>
</dbReference>
<comment type="similarity">
    <text evidence="2">Belongs to the HPr family.</text>
</comment>
<keyword evidence="4" id="KW-0598">Phosphotransferase system</keyword>
<dbReference type="PROSITE" id="PS00369">
    <property type="entry name" value="PTS_HPR_HIS"/>
    <property type="match status" value="1"/>
</dbReference>
<dbReference type="Proteomes" id="UP000186110">
    <property type="component" value="Chromosome"/>
</dbReference>
<name>A0A1P8K5T9_9BURK</name>
<gene>
    <name evidence="6" type="ORF">RS694_01595</name>
</gene>
<keyword evidence="3" id="KW-0963">Cytoplasm</keyword>
<dbReference type="SUPFAM" id="SSF55594">
    <property type="entry name" value="HPr-like"/>
    <property type="match status" value="1"/>
</dbReference>
<feature type="domain" description="HPr" evidence="5">
    <location>
        <begin position="1"/>
        <end position="88"/>
    </location>
</feature>
<comment type="subcellular location">
    <subcellularLocation>
        <location evidence="1">Cytoplasm</location>
    </subcellularLocation>
</comment>
<evidence type="ECO:0000256" key="2">
    <source>
        <dbReference type="ARBA" id="ARBA00010736"/>
    </source>
</evidence>
<protein>
    <submittedName>
        <fullName evidence="6">Phosphocarrier protein HPr</fullName>
    </submittedName>
</protein>
<dbReference type="PROSITE" id="PS51350">
    <property type="entry name" value="PTS_HPR_DOM"/>
    <property type="match status" value="1"/>
</dbReference>
<dbReference type="RefSeq" id="WP_029708135.1">
    <property type="nucleotide sequence ID" value="NZ_CP019239.1"/>
</dbReference>
<dbReference type="KEGG" id="rsb:RS694_01595"/>
<evidence type="ECO:0000256" key="1">
    <source>
        <dbReference type="ARBA" id="ARBA00004496"/>
    </source>
</evidence>